<name>W3X638_PESFW</name>
<sequence>MSTPQAFVQDPRFDRVFVLPADLPNGRANPFTVQYSDYGYRNEEAPENENVFLFFGSLLGSRLVHVAKDELAKQHRIRIINPDRPGVGGTDIVKPECLMSLWRETILALLRHLDIKYVSIGCHSGGTISALDMLVHHPEILPPENPGYIAIGSPWILPSHTGSTMMSIVECFPSSVIGQVDKIARLINNHVGPMVGLSVGVSYAMVNKLMPSPALESAGNSHTQSSRTFEERVWPEIIQRIYDSNIKGMSTDAIMFLQKGCFSQAGWGDWGDYDKLVPRLSQILRSTGRNLRIDVFHAESDSLVGNAGSRGSLWFDQCWQAGNEDVINYSSAKVIGADHDGVWSLKWSAVHTVFERINGKVEDR</sequence>
<dbReference type="SUPFAM" id="SSF53474">
    <property type="entry name" value="alpha/beta-Hydrolases"/>
    <property type="match status" value="1"/>
</dbReference>
<proteinExistence type="predicted"/>
<dbReference type="Gene3D" id="3.40.50.1820">
    <property type="entry name" value="alpha/beta hydrolase"/>
    <property type="match status" value="1"/>
</dbReference>
<evidence type="ECO:0000313" key="2">
    <source>
        <dbReference type="Proteomes" id="UP000030651"/>
    </source>
</evidence>
<evidence type="ECO:0000313" key="1">
    <source>
        <dbReference type="EMBL" id="ETS81515.1"/>
    </source>
</evidence>
<protein>
    <recommendedName>
        <fullName evidence="3">AB hydrolase-1 domain-containing protein</fullName>
    </recommendedName>
</protein>
<dbReference type="RefSeq" id="XP_007833289.1">
    <property type="nucleotide sequence ID" value="XM_007835098.1"/>
</dbReference>
<dbReference type="eggNOG" id="ENOG502SI41">
    <property type="taxonomic scope" value="Eukaryota"/>
</dbReference>
<gene>
    <name evidence="1" type="ORF">PFICI_06517</name>
</gene>
<keyword evidence="2" id="KW-1185">Reference proteome</keyword>
<accession>W3X638</accession>
<dbReference type="KEGG" id="pfy:PFICI_06517"/>
<evidence type="ECO:0008006" key="3">
    <source>
        <dbReference type="Google" id="ProtNLM"/>
    </source>
</evidence>
<dbReference type="STRING" id="1229662.W3X638"/>
<reference evidence="2" key="1">
    <citation type="journal article" date="2015" name="BMC Genomics">
        <title>Genomic and transcriptomic analysis of the endophytic fungus Pestalotiopsis fici reveals its lifestyle and high potential for synthesis of natural products.</title>
        <authorList>
            <person name="Wang X."/>
            <person name="Zhang X."/>
            <person name="Liu L."/>
            <person name="Xiang M."/>
            <person name="Wang W."/>
            <person name="Sun X."/>
            <person name="Che Y."/>
            <person name="Guo L."/>
            <person name="Liu G."/>
            <person name="Guo L."/>
            <person name="Wang C."/>
            <person name="Yin W.B."/>
            <person name="Stadler M."/>
            <person name="Zhang X."/>
            <person name="Liu X."/>
        </authorList>
    </citation>
    <scope>NUCLEOTIDE SEQUENCE [LARGE SCALE GENOMIC DNA]</scope>
    <source>
        <strain evidence="2">W106-1 / CGMCC3.15140</strain>
    </source>
</reference>
<dbReference type="Proteomes" id="UP000030651">
    <property type="component" value="Unassembled WGS sequence"/>
</dbReference>
<dbReference type="EMBL" id="KI912112">
    <property type="protein sequence ID" value="ETS81515.1"/>
    <property type="molecule type" value="Genomic_DNA"/>
</dbReference>
<dbReference type="OrthoDB" id="294702at2759"/>
<organism evidence="1 2">
    <name type="scientific">Pestalotiopsis fici (strain W106-1 / CGMCC3.15140)</name>
    <dbReference type="NCBI Taxonomy" id="1229662"/>
    <lineage>
        <taxon>Eukaryota</taxon>
        <taxon>Fungi</taxon>
        <taxon>Dikarya</taxon>
        <taxon>Ascomycota</taxon>
        <taxon>Pezizomycotina</taxon>
        <taxon>Sordariomycetes</taxon>
        <taxon>Xylariomycetidae</taxon>
        <taxon>Amphisphaeriales</taxon>
        <taxon>Sporocadaceae</taxon>
        <taxon>Pestalotiopsis</taxon>
    </lineage>
</organism>
<dbReference type="HOGENOM" id="CLU_041682_1_0_1"/>
<dbReference type="InParanoid" id="W3X638"/>
<dbReference type="AlphaFoldDB" id="W3X638"/>
<dbReference type="InterPro" id="IPR029058">
    <property type="entry name" value="AB_hydrolase_fold"/>
</dbReference>
<dbReference type="OMA" id="KKADHNT"/>
<dbReference type="GeneID" id="19271530"/>